<evidence type="ECO:0000256" key="1">
    <source>
        <dbReference type="ARBA" id="ARBA00004167"/>
    </source>
</evidence>
<evidence type="ECO:0000256" key="3">
    <source>
        <dbReference type="ARBA" id="ARBA00022737"/>
    </source>
</evidence>
<feature type="domain" description="C2" evidence="7">
    <location>
        <begin position="3"/>
        <end position="152"/>
    </location>
</feature>
<dbReference type="Proteomes" id="UP000676336">
    <property type="component" value="Unassembled WGS sequence"/>
</dbReference>
<dbReference type="GO" id="GO:0007009">
    <property type="term" value="P:plasma membrane organization"/>
    <property type="evidence" value="ECO:0007669"/>
    <property type="project" value="TreeGrafter"/>
</dbReference>
<dbReference type="Pfam" id="PF16165">
    <property type="entry name" value="Ferlin_C"/>
    <property type="match status" value="1"/>
</dbReference>
<sequence>MSRPPASAMTDITPPKPTNYQLRLTVWNTADVELNDENILTGEKTSDIYVKAWIIGEKTDVQQTDIHYRSLTGEGNFNWRFIFDFQFLDIEQKVVFESKDSVFQVGNTIKKIPPRVVIRVYDADFFSADDFLGECILNLTSLKCGSKTPDSCKANILDAKHEGINLFTKKRIAGWWPMIAPQKQGEIRGEDLLGGKLEAEFSLITAEEAEQNPVGKAREAPQPLDEPNRPKNSFLWFLSPWKTLRYILWRSYKWTIVLSIFIFLILICLLIGLWTLPGEIMKQMTSKVFGK</sequence>
<comment type="subcellular location">
    <subcellularLocation>
        <location evidence="1">Membrane</location>
        <topology evidence="1">Single-pass membrane protein</topology>
    </subcellularLocation>
</comment>
<dbReference type="PANTHER" id="PTHR12546">
    <property type="entry name" value="FER-1-LIKE"/>
    <property type="match status" value="1"/>
</dbReference>
<gene>
    <name evidence="8" type="ORF">SMN809_LOCUS35695</name>
</gene>
<dbReference type="CDD" id="cd08374">
    <property type="entry name" value="C2F_Ferlin"/>
    <property type="match status" value="1"/>
</dbReference>
<dbReference type="InterPro" id="IPR037721">
    <property type="entry name" value="Ferlin"/>
</dbReference>
<dbReference type="PANTHER" id="PTHR12546:SF60">
    <property type="entry name" value="MISFIRE, ISOFORM F"/>
    <property type="match status" value="1"/>
</dbReference>
<dbReference type="SMART" id="SM00239">
    <property type="entry name" value="C2"/>
    <property type="match status" value="1"/>
</dbReference>
<dbReference type="GO" id="GO:0016020">
    <property type="term" value="C:membrane"/>
    <property type="evidence" value="ECO:0007669"/>
    <property type="project" value="UniProtKB-SubCell"/>
</dbReference>
<keyword evidence="3" id="KW-0677">Repeat</keyword>
<evidence type="ECO:0000259" key="7">
    <source>
        <dbReference type="PROSITE" id="PS50004"/>
    </source>
</evidence>
<evidence type="ECO:0000313" key="9">
    <source>
        <dbReference type="Proteomes" id="UP000676336"/>
    </source>
</evidence>
<keyword evidence="2 6" id="KW-0812">Transmembrane</keyword>
<dbReference type="InterPro" id="IPR000008">
    <property type="entry name" value="C2_dom"/>
</dbReference>
<dbReference type="AlphaFoldDB" id="A0A8S2XVV7"/>
<reference evidence="8" key="1">
    <citation type="submission" date="2021-02" db="EMBL/GenBank/DDBJ databases">
        <authorList>
            <person name="Nowell W R."/>
        </authorList>
    </citation>
    <scope>NUCLEOTIDE SEQUENCE</scope>
</reference>
<accession>A0A8S2XVV7</accession>
<dbReference type="InterPro" id="IPR035892">
    <property type="entry name" value="C2_domain_sf"/>
</dbReference>
<proteinExistence type="predicted"/>
<evidence type="ECO:0000256" key="6">
    <source>
        <dbReference type="SAM" id="Phobius"/>
    </source>
</evidence>
<dbReference type="Pfam" id="PF00168">
    <property type="entry name" value="C2"/>
    <property type="match status" value="2"/>
</dbReference>
<dbReference type="InterPro" id="IPR037725">
    <property type="entry name" value="C2F_Ferlin"/>
</dbReference>
<dbReference type="SUPFAM" id="SSF49562">
    <property type="entry name" value="C2 domain (Calcium/lipid-binding domain, CaLB)"/>
    <property type="match status" value="1"/>
</dbReference>
<protein>
    <recommendedName>
        <fullName evidence="7">C2 domain-containing protein</fullName>
    </recommendedName>
</protein>
<keyword evidence="5 6" id="KW-0472">Membrane</keyword>
<dbReference type="InterPro" id="IPR032362">
    <property type="entry name" value="Ferlin_C"/>
</dbReference>
<dbReference type="EMBL" id="CAJOBI010085801">
    <property type="protein sequence ID" value="CAF4518328.1"/>
    <property type="molecule type" value="Genomic_DNA"/>
</dbReference>
<dbReference type="Gene3D" id="2.60.40.150">
    <property type="entry name" value="C2 domain"/>
    <property type="match status" value="1"/>
</dbReference>
<feature type="transmembrane region" description="Helical" evidence="6">
    <location>
        <begin position="254"/>
        <end position="276"/>
    </location>
</feature>
<evidence type="ECO:0000313" key="8">
    <source>
        <dbReference type="EMBL" id="CAF4518328.1"/>
    </source>
</evidence>
<comment type="caution">
    <text evidence="8">The sequence shown here is derived from an EMBL/GenBank/DDBJ whole genome shotgun (WGS) entry which is preliminary data.</text>
</comment>
<keyword evidence="4 6" id="KW-1133">Transmembrane helix</keyword>
<evidence type="ECO:0000256" key="5">
    <source>
        <dbReference type="ARBA" id="ARBA00023136"/>
    </source>
</evidence>
<evidence type="ECO:0000256" key="4">
    <source>
        <dbReference type="ARBA" id="ARBA00022989"/>
    </source>
</evidence>
<organism evidence="8 9">
    <name type="scientific">Rotaria magnacalcarata</name>
    <dbReference type="NCBI Taxonomy" id="392030"/>
    <lineage>
        <taxon>Eukaryota</taxon>
        <taxon>Metazoa</taxon>
        <taxon>Spiralia</taxon>
        <taxon>Gnathifera</taxon>
        <taxon>Rotifera</taxon>
        <taxon>Eurotatoria</taxon>
        <taxon>Bdelloidea</taxon>
        <taxon>Philodinida</taxon>
        <taxon>Philodinidae</taxon>
        <taxon>Rotaria</taxon>
    </lineage>
</organism>
<dbReference type="PROSITE" id="PS50004">
    <property type="entry name" value="C2"/>
    <property type="match status" value="1"/>
</dbReference>
<name>A0A8S2XVV7_9BILA</name>
<evidence type="ECO:0000256" key="2">
    <source>
        <dbReference type="ARBA" id="ARBA00022692"/>
    </source>
</evidence>